<dbReference type="SUPFAM" id="SSF116734">
    <property type="entry name" value="DNA methylase specificity domain"/>
    <property type="match status" value="2"/>
</dbReference>
<dbReference type="Proteomes" id="UP000661858">
    <property type="component" value="Unassembled WGS sequence"/>
</dbReference>
<evidence type="ECO:0000256" key="2">
    <source>
        <dbReference type="ARBA" id="ARBA00023125"/>
    </source>
</evidence>
<organism evidence="3 4">
    <name type="scientific">Streptomyces actinomycinicus</name>
    <dbReference type="NCBI Taxonomy" id="1695166"/>
    <lineage>
        <taxon>Bacteria</taxon>
        <taxon>Bacillati</taxon>
        <taxon>Actinomycetota</taxon>
        <taxon>Actinomycetes</taxon>
        <taxon>Kitasatosporales</taxon>
        <taxon>Streptomycetaceae</taxon>
        <taxon>Streptomyces</taxon>
    </lineage>
</organism>
<dbReference type="PANTHER" id="PTHR30408:SF12">
    <property type="entry name" value="TYPE I RESTRICTION ENZYME MJAVIII SPECIFICITY SUBUNIT"/>
    <property type="match status" value="1"/>
</dbReference>
<dbReference type="GO" id="GO:0003677">
    <property type="term" value="F:DNA binding"/>
    <property type="evidence" value="ECO:0007669"/>
    <property type="project" value="UniProtKB-KW"/>
</dbReference>
<accession>A0A937JQ55</accession>
<dbReference type="PANTHER" id="PTHR30408">
    <property type="entry name" value="TYPE-1 RESTRICTION ENZYME ECOKI SPECIFICITY PROTEIN"/>
    <property type="match status" value="1"/>
</dbReference>
<evidence type="ECO:0000256" key="1">
    <source>
        <dbReference type="ARBA" id="ARBA00022747"/>
    </source>
</evidence>
<sequence length="378" mass="42330">MMRTLGEALRPSIDAVSVSPDEKYDIAGVYGFGRGLFTREPIKGSDTSYPKLHRLHSGNVVLSRLKAFEGAIGLVPPSLDGWFLSPEFPTFSIDYDVAHPGYLQHLFRWPAFWELLRGKSRGVGARRERVGAQHMLSLKVPLPDVSLQQEICARLDRLHEARGYSVDRTEQAKSSVEGLHDALCRVEATPVRVGSVIELARTPVSIEPNQTYSQIGVYSFGKGLIRREPQLGATLSKLKYYQIPANALVLSNIQAWEKAIALSDDSDTARIASQRFLPYLPVDPQEVDTNYLRYYFLSEAGHPLILKSSPGTTARNRTLGRKAFENLVIPLPDIDRQRHIASLLDCGYEALRRMERRTEQFDALYQAALAEVFDSASE</sequence>
<evidence type="ECO:0000313" key="3">
    <source>
        <dbReference type="EMBL" id="MBL1084207.1"/>
    </source>
</evidence>
<evidence type="ECO:0008006" key="5">
    <source>
        <dbReference type="Google" id="ProtNLM"/>
    </source>
</evidence>
<evidence type="ECO:0000313" key="4">
    <source>
        <dbReference type="Proteomes" id="UP000661858"/>
    </source>
</evidence>
<comment type="caution">
    <text evidence="3">The sequence shown here is derived from an EMBL/GenBank/DDBJ whole genome shotgun (WGS) entry which is preliminary data.</text>
</comment>
<proteinExistence type="predicted"/>
<dbReference type="Gene3D" id="3.90.220.20">
    <property type="entry name" value="DNA methylase specificity domains"/>
    <property type="match status" value="3"/>
</dbReference>
<dbReference type="InterPro" id="IPR044946">
    <property type="entry name" value="Restrct_endonuc_typeI_TRD_sf"/>
</dbReference>
<keyword evidence="4" id="KW-1185">Reference proteome</keyword>
<gene>
    <name evidence="3" type="ORF">JK359_19925</name>
</gene>
<dbReference type="AlphaFoldDB" id="A0A937JQ55"/>
<dbReference type="GO" id="GO:0009307">
    <property type="term" value="P:DNA restriction-modification system"/>
    <property type="evidence" value="ECO:0007669"/>
    <property type="project" value="UniProtKB-KW"/>
</dbReference>
<protein>
    <recommendedName>
        <fullName evidence="5">Restriction endonuclease subunit S</fullName>
    </recommendedName>
</protein>
<name>A0A937JQ55_9ACTN</name>
<dbReference type="EMBL" id="JAERRK010000009">
    <property type="protein sequence ID" value="MBL1084207.1"/>
    <property type="molecule type" value="Genomic_DNA"/>
</dbReference>
<reference evidence="3" key="1">
    <citation type="submission" date="2021-01" db="EMBL/GenBank/DDBJ databases">
        <title>WGS of actinomycetes isolated from Thailand.</title>
        <authorList>
            <person name="Thawai C."/>
        </authorList>
    </citation>
    <scope>NUCLEOTIDE SEQUENCE</scope>
    <source>
        <strain evidence="3">RCU-197</strain>
    </source>
</reference>
<dbReference type="InterPro" id="IPR052021">
    <property type="entry name" value="Type-I_RS_S_subunit"/>
</dbReference>
<keyword evidence="2" id="KW-0238">DNA-binding</keyword>
<dbReference type="RefSeq" id="WP_201837413.1">
    <property type="nucleotide sequence ID" value="NZ_JAERRK010000009.1"/>
</dbReference>
<keyword evidence="1" id="KW-0680">Restriction system</keyword>